<feature type="signal peptide" evidence="1">
    <location>
        <begin position="1"/>
        <end position="22"/>
    </location>
</feature>
<feature type="non-terminal residue" evidence="2">
    <location>
        <position position="627"/>
    </location>
</feature>
<comment type="caution">
    <text evidence="2">The sequence shown here is derived from an EMBL/GenBank/DDBJ whole genome shotgun (WGS) entry which is preliminary data.</text>
</comment>
<dbReference type="EMBL" id="AMFJ01000237">
    <property type="protein sequence ID" value="EKE29070.1"/>
    <property type="molecule type" value="Genomic_DNA"/>
</dbReference>
<keyword evidence="1" id="KW-0732">Signal</keyword>
<gene>
    <name evidence="2" type="ORF">ACD_2C00237G0002</name>
</gene>
<name>K2GZX3_9BACT</name>
<proteinExistence type="predicted"/>
<accession>K2GZX3</accession>
<organism evidence="2">
    <name type="scientific">uncultured bacterium</name>
    <name type="common">gcode 4</name>
    <dbReference type="NCBI Taxonomy" id="1234023"/>
    <lineage>
        <taxon>Bacteria</taxon>
        <taxon>environmental samples</taxon>
    </lineage>
</organism>
<dbReference type="AlphaFoldDB" id="K2GZX3"/>
<reference evidence="2" key="1">
    <citation type="journal article" date="2012" name="Science">
        <title>Fermentation, hydrogen, and sulfur metabolism in multiple uncultivated bacterial phyla.</title>
        <authorList>
            <person name="Wrighton K.C."/>
            <person name="Thomas B.C."/>
            <person name="Sharon I."/>
            <person name="Miller C.S."/>
            <person name="Castelle C.J."/>
            <person name="VerBerkmoes N.C."/>
            <person name="Wilkins M.J."/>
            <person name="Hettich R.L."/>
            <person name="Lipton M.S."/>
            <person name="Williams K.H."/>
            <person name="Long P.E."/>
            <person name="Banfield J.F."/>
        </authorList>
    </citation>
    <scope>NUCLEOTIDE SEQUENCE [LARGE SCALE GENOMIC DNA]</scope>
</reference>
<protein>
    <submittedName>
        <fullName evidence="2">Uncharacterized protein</fullName>
    </submittedName>
</protein>
<feature type="chain" id="PRO_5017379861" evidence="1">
    <location>
        <begin position="23"/>
        <end position="627"/>
    </location>
</feature>
<sequence length="627" mass="72759">MKNMIKISCLLALLLLFVAKDAAYSANLSIKWYWASYVSWTKDVSWSCGTNKIPVDPYFSYNDVLNPNTFDRTWTIKCYIPDWSAPVISVSANWYESWKWTNKDVALNVSIKDNPYSNWGKSYPSPWIKKSYYEINWKPPTDTTGVSDYTISFTEEWQYLVTFYAEDKSNLFSHWGYSTYGNIAKSSLTVRIDKTAPVFSILPSASPDWKKEKPKVSFKIEDKYKWKSYIRKTFSCWQLSENALWSAPADPVSWTFEWSCLKASDADCQLDQNFLPNPSSCDKKCKDWYTEYEGSCFKSTENFSCAASKPLPATAYILNKFDLTAVEPNSGYQWKVSRYNSPGWVDPNSWSFISAFGNWTYDPNISSCSYKCDDSMHIENFTDWKKCVNNMVIACCKKMPLWQVAESGLVQIDCTKSASVYADPTYPTNNALNPWYAACTPNPNCNNQLVKDVLWRWDFIKDDWIFTDNVTTWSYWNACWYNSLPNSNWNTCNDDFYITWLVTQPKCESVSIWEYWVWWTIVNGQFSPSAWSASNSLWGWRFSCTNKPSNAYYDWTWGWSNDCPWKCNSWNVVSPDGNSCVPDKCKWSLPPNAASNSQQAANKDWTYNASPSNNDRCTYKCDDNFTW</sequence>
<evidence type="ECO:0000313" key="2">
    <source>
        <dbReference type="EMBL" id="EKE29070.1"/>
    </source>
</evidence>
<evidence type="ECO:0000256" key="1">
    <source>
        <dbReference type="SAM" id="SignalP"/>
    </source>
</evidence>